<reference evidence="2" key="1">
    <citation type="submission" date="2022-12" db="EMBL/GenBank/DDBJ databases">
        <authorList>
            <person name="Petersen C."/>
        </authorList>
    </citation>
    <scope>NUCLEOTIDE SEQUENCE</scope>
    <source>
        <strain evidence="2">IBT 16125</strain>
    </source>
</reference>
<dbReference type="GeneID" id="81603099"/>
<keyword evidence="3" id="KW-1185">Reference proteome</keyword>
<sequence length="106" mass="11937">MADQNIYLKYKRDQRHLVYWITHTSAQIIKQHPFESSVIESTTGVVSLSTLKSLSGLIAKHAVEVPGSIFRLLESIIDARKATHNLFLKITASNPYPNILLTFGWG</sequence>
<dbReference type="Pfam" id="PF20253">
    <property type="entry name" value="DUF6604"/>
    <property type="match status" value="1"/>
</dbReference>
<reference evidence="2" key="2">
    <citation type="journal article" date="2023" name="IMA Fungus">
        <title>Comparative genomic study of the Penicillium genus elucidates a diverse pangenome and 15 lateral gene transfer events.</title>
        <authorList>
            <person name="Petersen C."/>
            <person name="Sorensen T."/>
            <person name="Nielsen M.R."/>
            <person name="Sondergaard T.E."/>
            <person name="Sorensen J.L."/>
            <person name="Fitzpatrick D.A."/>
            <person name="Frisvad J.C."/>
            <person name="Nielsen K.L."/>
        </authorList>
    </citation>
    <scope>NUCLEOTIDE SEQUENCE</scope>
    <source>
        <strain evidence="2">IBT 16125</strain>
    </source>
</reference>
<dbReference type="PANTHER" id="PTHR38795:SF1">
    <property type="entry name" value="DUF6604 DOMAIN-CONTAINING PROTEIN"/>
    <property type="match status" value="1"/>
</dbReference>
<accession>A0AAD6FZ58</accession>
<dbReference type="AlphaFoldDB" id="A0AAD6FZ58"/>
<protein>
    <recommendedName>
        <fullName evidence="1">DUF6604 domain-containing protein</fullName>
    </recommendedName>
</protein>
<dbReference type="RefSeq" id="XP_056761705.1">
    <property type="nucleotide sequence ID" value="XM_056912856.1"/>
</dbReference>
<dbReference type="InterPro" id="IPR046539">
    <property type="entry name" value="DUF6604"/>
</dbReference>
<dbReference type="EMBL" id="JAPVEA010000008">
    <property type="protein sequence ID" value="KAJ5438476.1"/>
    <property type="molecule type" value="Genomic_DNA"/>
</dbReference>
<gene>
    <name evidence="2" type="ORF">N7458_009474</name>
</gene>
<comment type="caution">
    <text evidence="2">The sequence shown here is derived from an EMBL/GenBank/DDBJ whole genome shotgun (WGS) entry which is preliminary data.</text>
</comment>
<evidence type="ECO:0000259" key="1">
    <source>
        <dbReference type="Pfam" id="PF20253"/>
    </source>
</evidence>
<organism evidence="2 3">
    <name type="scientific">Penicillium daleae</name>
    <dbReference type="NCBI Taxonomy" id="63821"/>
    <lineage>
        <taxon>Eukaryota</taxon>
        <taxon>Fungi</taxon>
        <taxon>Dikarya</taxon>
        <taxon>Ascomycota</taxon>
        <taxon>Pezizomycotina</taxon>
        <taxon>Eurotiomycetes</taxon>
        <taxon>Eurotiomycetidae</taxon>
        <taxon>Eurotiales</taxon>
        <taxon>Aspergillaceae</taxon>
        <taxon>Penicillium</taxon>
    </lineage>
</organism>
<dbReference type="PANTHER" id="PTHR38795">
    <property type="entry name" value="DUF6604 DOMAIN-CONTAINING PROTEIN"/>
    <property type="match status" value="1"/>
</dbReference>
<name>A0AAD6FZ58_9EURO</name>
<dbReference type="Proteomes" id="UP001213681">
    <property type="component" value="Unassembled WGS sequence"/>
</dbReference>
<feature type="domain" description="DUF6604" evidence="1">
    <location>
        <begin position="9"/>
        <end position="87"/>
    </location>
</feature>
<proteinExistence type="predicted"/>
<evidence type="ECO:0000313" key="2">
    <source>
        <dbReference type="EMBL" id="KAJ5438476.1"/>
    </source>
</evidence>
<evidence type="ECO:0000313" key="3">
    <source>
        <dbReference type="Proteomes" id="UP001213681"/>
    </source>
</evidence>